<gene>
    <name evidence="2" type="ORF">DVH24_021902</name>
</gene>
<accession>A0A498ITM9</accession>
<dbReference type="GO" id="GO:0005737">
    <property type="term" value="C:cytoplasm"/>
    <property type="evidence" value="ECO:0007669"/>
    <property type="project" value="TreeGrafter"/>
</dbReference>
<keyword evidence="3" id="KW-1185">Reference proteome</keyword>
<proteinExistence type="predicted"/>
<comment type="caution">
    <text evidence="2">The sequence shown here is derived from an EMBL/GenBank/DDBJ whole genome shotgun (WGS) entry which is preliminary data.</text>
</comment>
<evidence type="ECO:0000313" key="2">
    <source>
        <dbReference type="EMBL" id="RXH86629.1"/>
    </source>
</evidence>
<dbReference type="Pfam" id="PF10354">
    <property type="entry name" value="BMT5-like"/>
    <property type="match status" value="2"/>
</dbReference>
<evidence type="ECO:0000313" key="3">
    <source>
        <dbReference type="Proteomes" id="UP000290289"/>
    </source>
</evidence>
<dbReference type="InterPro" id="IPR019446">
    <property type="entry name" value="BMT5-like"/>
</dbReference>
<dbReference type="GO" id="GO:0070042">
    <property type="term" value="F:rRNA (uridine-N3-)-methyltransferase activity"/>
    <property type="evidence" value="ECO:0007669"/>
    <property type="project" value="InterPro"/>
</dbReference>
<dbReference type="PANTHER" id="PTHR11538">
    <property type="entry name" value="PHENYLALANYL-TRNA SYNTHETASE"/>
    <property type="match status" value="1"/>
</dbReference>
<dbReference type="EMBL" id="RDQH01000336">
    <property type="protein sequence ID" value="RXH86629.1"/>
    <property type="molecule type" value="Genomic_DNA"/>
</dbReference>
<dbReference type="Proteomes" id="UP000290289">
    <property type="component" value="Chromosome 10"/>
</dbReference>
<feature type="domain" description="25S rRNA (uridine-N(3))-methyltransferase BMT5-like" evidence="1">
    <location>
        <begin position="4"/>
        <end position="90"/>
    </location>
</feature>
<protein>
    <recommendedName>
        <fullName evidence="1">25S rRNA (uridine-N(3))-methyltransferase BMT5-like domain-containing protein</fullName>
    </recommendedName>
</protein>
<name>A0A498ITM9_MALDO</name>
<sequence>MSQHPHLIHKPFDRIVFNFPHAVFFLRGHDKYQIDAHKMLTNCGEIHVTNKTAHPFKEWKIVELAEEFGLHLVEESELSLYDYPGYLNRRGSGIALWNFLWEKTQMEEEKKIMHYSGSQKILLVGEGNFSFAACLATAFASASNIVATSLDSKESFMEKYPNAVRTLNELEGKGCVVLHEVDVDTMSQHPLLADKLFDRIVFNFPHAGFVGMESHRLHQDLVKRFFTTACEMLMARGEVHVTHKTAHPFSNWNIVKLAEEVGLYLVEEAPFTRDDYPGYLNKKGSGRKCNRTFRVGQCSTYKFTKLPLQLLVLGSPS</sequence>
<dbReference type="AlphaFoldDB" id="A0A498ITM9"/>
<feature type="domain" description="25S rRNA (uridine-N(3))-methyltransferase BMT5-like" evidence="1">
    <location>
        <begin position="122"/>
        <end position="282"/>
    </location>
</feature>
<dbReference type="GO" id="GO:0070475">
    <property type="term" value="P:rRNA base methylation"/>
    <property type="evidence" value="ECO:0007669"/>
    <property type="project" value="InterPro"/>
</dbReference>
<evidence type="ECO:0000259" key="1">
    <source>
        <dbReference type="Pfam" id="PF10354"/>
    </source>
</evidence>
<organism evidence="2 3">
    <name type="scientific">Malus domestica</name>
    <name type="common">Apple</name>
    <name type="synonym">Pyrus malus</name>
    <dbReference type="NCBI Taxonomy" id="3750"/>
    <lineage>
        <taxon>Eukaryota</taxon>
        <taxon>Viridiplantae</taxon>
        <taxon>Streptophyta</taxon>
        <taxon>Embryophyta</taxon>
        <taxon>Tracheophyta</taxon>
        <taxon>Spermatophyta</taxon>
        <taxon>Magnoliopsida</taxon>
        <taxon>eudicotyledons</taxon>
        <taxon>Gunneridae</taxon>
        <taxon>Pentapetalae</taxon>
        <taxon>rosids</taxon>
        <taxon>fabids</taxon>
        <taxon>Rosales</taxon>
        <taxon>Rosaceae</taxon>
        <taxon>Amygdaloideae</taxon>
        <taxon>Maleae</taxon>
        <taxon>Malus</taxon>
    </lineage>
</organism>
<dbReference type="PANTHER" id="PTHR11538:SF89">
    <property type="entry name" value="PROTEIN, PUTATIVE (DUF2431)-RELATED"/>
    <property type="match status" value="1"/>
</dbReference>
<reference evidence="2 3" key="1">
    <citation type="submission" date="2018-10" db="EMBL/GenBank/DDBJ databases">
        <title>A high-quality apple genome assembly.</title>
        <authorList>
            <person name="Hu J."/>
        </authorList>
    </citation>
    <scope>NUCLEOTIDE SEQUENCE [LARGE SCALE GENOMIC DNA]</scope>
    <source>
        <strain evidence="3">cv. HFTH1</strain>
        <tissue evidence="2">Young leaf</tissue>
    </source>
</reference>